<evidence type="ECO:0000313" key="2">
    <source>
        <dbReference type="Proteomes" id="UP001162992"/>
    </source>
</evidence>
<gene>
    <name evidence="1" type="ORF">O6H91_20G000700</name>
</gene>
<evidence type="ECO:0000313" key="1">
    <source>
        <dbReference type="EMBL" id="KAJ7518611.1"/>
    </source>
</evidence>
<dbReference type="Proteomes" id="UP001162992">
    <property type="component" value="Chromosome 20"/>
</dbReference>
<organism evidence="1 2">
    <name type="scientific">Diphasiastrum complanatum</name>
    <name type="common">Issler's clubmoss</name>
    <name type="synonym">Lycopodium complanatum</name>
    <dbReference type="NCBI Taxonomy" id="34168"/>
    <lineage>
        <taxon>Eukaryota</taxon>
        <taxon>Viridiplantae</taxon>
        <taxon>Streptophyta</taxon>
        <taxon>Embryophyta</taxon>
        <taxon>Tracheophyta</taxon>
        <taxon>Lycopodiopsida</taxon>
        <taxon>Lycopodiales</taxon>
        <taxon>Lycopodiaceae</taxon>
        <taxon>Lycopodioideae</taxon>
        <taxon>Diphasiastrum</taxon>
    </lineage>
</organism>
<accession>A0ACC2AMD0</accession>
<reference evidence="2" key="1">
    <citation type="journal article" date="2024" name="Proc. Natl. Acad. Sci. U.S.A.">
        <title>Extraordinary preservation of gene collinearity over three hundred million years revealed in homosporous lycophytes.</title>
        <authorList>
            <person name="Li C."/>
            <person name="Wickell D."/>
            <person name="Kuo L.Y."/>
            <person name="Chen X."/>
            <person name="Nie B."/>
            <person name="Liao X."/>
            <person name="Peng D."/>
            <person name="Ji J."/>
            <person name="Jenkins J."/>
            <person name="Williams M."/>
            <person name="Shu S."/>
            <person name="Plott C."/>
            <person name="Barry K."/>
            <person name="Rajasekar S."/>
            <person name="Grimwood J."/>
            <person name="Han X."/>
            <person name="Sun S."/>
            <person name="Hou Z."/>
            <person name="He W."/>
            <person name="Dai G."/>
            <person name="Sun C."/>
            <person name="Schmutz J."/>
            <person name="Leebens-Mack J.H."/>
            <person name="Li F.W."/>
            <person name="Wang L."/>
        </authorList>
    </citation>
    <scope>NUCLEOTIDE SEQUENCE [LARGE SCALE GENOMIC DNA]</scope>
    <source>
        <strain evidence="2">cv. PW_Plant_1</strain>
    </source>
</reference>
<dbReference type="EMBL" id="CM055111">
    <property type="protein sequence ID" value="KAJ7518611.1"/>
    <property type="molecule type" value="Genomic_DNA"/>
</dbReference>
<proteinExistence type="predicted"/>
<comment type="caution">
    <text evidence="1">The sequence shown here is derived from an EMBL/GenBank/DDBJ whole genome shotgun (WGS) entry which is preliminary data.</text>
</comment>
<sequence>MEASQRKRMRIEKQGERDWITRSKGSSFAEAPKQKLVNEGIKATIDHHVREIKNIQAECAMLQINLENLFKRSQKLKNSNPEVEGLENSSVGNLQEVLHEGLHAARNECSCSPLELDTKSPSSDSEGNQSENDCMKIPDSMTMEQSSQTSNLGYSKYSDLRLPGMDDDDVRDNDDPLGVLWKDMAVSLACAQESSALEGQSMRDVADEVQCNHHFVLRNEVGYVCCTCGFIGKHIENIHEFYWNTVSKKKRICISKEQDSIRSEWRGGMQHDERQQESAVELQLHPHFKAMMQPHQIQGFEFLGRNILGEEGCGCVLAHAPGTGKTLLTIAFLQAFLAKYPDKRVLIIAPKGLLLPWVFEFRKWAVKPIPLHNLYEVHKTVEKNVVKSNQAFECPTDTKEVFRWGQLQMLKEWTRTTSVLLVGYCQFAHFVYDGNNTKGIKNEIKNLLLEVPDLLFLDEGHFPRTKNTRILDALMQVRTKRRVLLSGTVFQNNFEELFNLLRLVKPDFLKVIPSYAASLSSEIDLIGKVDLSNEMHKMGSTYPIEQRIFQENFGDKIEKGSREERIASLKKLQNLVRPFVNWYKGEVLENLPGICDFTIFLKLMPEQHKALGLLEKTCTNNRMKLETSMTGICIHPCLSKIGLSSEESKSGGLSIFRKNTPQEGTKTKFVFDLLELCVHSNEKLLVFSQYLDPLFLLESMLFQIFGWQKGVQIFRLDGKTTSEEREITIREFNEGKDSIVLFGSIKACGEGISLVGASRIVFLDIPWNPAVARQAISRAFRIGQKHKVFVYRLVAEINAEKKIEKASTQKEWLSKILFDPILIEADIPNSELRELTGQFEDQFLESHALMRHVFQVYKNKFL</sequence>
<protein>
    <submittedName>
        <fullName evidence="1">Uncharacterized protein</fullName>
    </submittedName>
</protein>
<keyword evidence="2" id="KW-1185">Reference proteome</keyword>
<name>A0ACC2AMD0_DIPCM</name>